<name>A0ABT1IDG8_9PSEU</name>
<dbReference type="InterPro" id="IPR036888">
    <property type="entry name" value="DNA_integrity_DisA_N_sf"/>
</dbReference>
<accession>A0ABT1IDG8</accession>
<sequence length="162" mass="17527">MSQDDLDDWALELAQAIVKQKTDQFSGIGLILYSPPLRLPTVRMVENELVSISVRDSTESAELLTPLADKSSPFHDGFHLIRADCLELTHICQFVSPPIPEGVTSIITGTAVGARNMSALLTSLAPSIELAVAISQSGRIVVYKEGRIRFDTATPGAARRLP</sequence>
<organism evidence="1 2">
    <name type="scientific">Actinokineospora diospyrosa</name>
    <dbReference type="NCBI Taxonomy" id="103728"/>
    <lineage>
        <taxon>Bacteria</taxon>
        <taxon>Bacillati</taxon>
        <taxon>Actinomycetota</taxon>
        <taxon>Actinomycetes</taxon>
        <taxon>Pseudonocardiales</taxon>
        <taxon>Pseudonocardiaceae</taxon>
        <taxon>Actinokineospora</taxon>
    </lineage>
</organism>
<comment type="caution">
    <text evidence="1">The sequence shown here is derived from an EMBL/GenBank/DDBJ whole genome shotgun (WGS) entry which is preliminary data.</text>
</comment>
<evidence type="ECO:0008006" key="3">
    <source>
        <dbReference type="Google" id="ProtNLM"/>
    </source>
</evidence>
<keyword evidence="2" id="KW-1185">Reference proteome</keyword>
<reference evidence="1 2" key="1">
    <citation type="submission" date="2022-06" db="EMBL/GenBank/DDBJ databases">
        <title>Genomic Encyclopedia of Archaeal and Bacterial Type Strains, Phase II (KMG-II): from individual species to whole genera.</title>
        <authorList>
            <person name="Goeker M."/>
        </authorList>
    </citation>
    <scope>NUCLEOTIDE SEQUENCE [LARGE SCALE GENOMIC DNA]</scope>
    <source>
        <strain evidence="1 2">DSM 44255</strain>
    </source>
</reference>
<dbReference type="RefSeq" id="WP_253887623.1">
    <property type="nucleotide sequence ID" value="NZ_BAAAVB010000009.1"/>
</dbReference>
<evidence type="ECO:0000313" key="2">
    <source>
        <dbReference type="Proteomes" id="UP001205185"/>
    </source>
</evidence>
<gene>
    <name evidence="1" type="ORF">LV75_003170</name>
</gene>
<evidence type="ECO:0000313" key="1">
    <source>
        <dbReference type="EMBL" id="MCP2270669.1"/>
    </source>
</evidence>
<protein>
    <recommendedName>
        <fullName evidence="3">DisA checkpoint controller-like protein</fullName>
    </recommendedName>
</protein>
<dbReference type="EMBL" id="JAMTCO010000007">
    <property type="protein sequence ID" value="MCP2270669.1"/>
    <property type="molecule type" value="Genomic_DNA"/>
</dbReference>
<proteinExistence type="predicted"/>
<dbReference type="Gene3D" id="3.40.1700.10">
    <property type="entry name" value="DNA integrity scanning protein, DisA, N-terminal domain"/>
    <property type="match status" value="1"/>
</dbReference>
<dbReference type="Proteomes" id="UP001205185">
    <property type="component" value="Unassembled WGS sequence"/>
</dbReference>